<feature type="transmembrane region" description="Helical" evidence="1">
    <location>
        <begin position="127"/>
        <end position="148"/>
    </location>
</feature>
<keyword evidence="4" id="KW-1185">Reference proteome</keyword>
<dbReference type="EMBL" id="NIPR01000020">
    <property type="protein sequence ID" value="PMD70691.1"/>
    <property type="molecule type" value="Genomic_DNA"/>
</dbReference>
<dbReference type="OrthoDB" id="9789113at2"/>
<dbReference type="Gene3D" id="1.20.144.10">
    <property type="entry name" value="Phosphatidic acid phosphatase type 2/haloperoxidase"/>
    <property type="match status" value="2"/>
</dbReference>
<feature type="transmembrane region" description="Helical" evidence="1">
    <location>
        <begin position="183"/>
        <end position="201"/>
    </location>
</feature>
<proteinExistence type="predicted"/>
<gene>
    <name evidence="3" type="ORF">CBP76_06465</name>
</gene>
<evidence type="ECO:0000313" key="4">
    <source>
        <dbReference type="Proteomes" id="UP000235649"/>
    </source>
</evidence>
<feature type="transmembrane region" description="Helical" evidence="1">
    <location>
        <begin position="86"/>
        <end position="107"/>
    </location>
</feature>
<name>A0A2N7AUA7_9LACO</name>
<dbReference type="Proteomes" id="UP000235649">
    <property type="component" value="Unassembled WGS sequence"/>
</dbReference>
<dbReference type="PANTHER" id="PTHR14969">
    <property type="entry name" value="SPHINGOSINE-1-PHOSPHATE PHOSPHOHYDROLASE"/>
    <property type="match status" value="1"/>
</dbReference>
<evidence type="ECO:0000313" key="3">
    <source>
        <dbReference type="EMBL" id="PMD70691.1"/>
    </source>
</evidence>
<sequence>MKISEKKIIFNVLLLIIFISWGISVASHAPFIGTFDSALIDQIYHHNNSSIDFFRIITDMGDTFQTIVVTAFIFLLLIIKKYYYAGIFLVLNKVVIAGLNSLIKNIIKRPRPSHLHYVYAGGYSFPSGHSASSFALYISILVISLFIFKKLSLKIIISTLCISIVLLIGYSRIFLGVHYPSDVLGGYLLAATVLTFNTLLFRAQNLTIFQLQGIKK</sequence>
<feature type="transmembrane region" description="Helical" evidence="1">
    <location>
        <begin position="53"/>
        <end position="79"/>
    </location>
</feature>
<dbReference type="InterPro" id="IPR036938">
    <property type="entry name" value="PAP2/HPO_sf"/>
</dbReference>
<keyword evidence="1" id="KW-0812">Transmembrane</keyword>
<dbReference type="RefSeq" id="WP_102196120.1">
    <property type="nucleotide sequence ID" value="NZ_NIPR01000020.1"/>
</dbReference>
<dbReference type="Pfam" id="PF01569">
    <property type="entry name" value="PAP2"/>
    <property type="match status" value="1"/>
</dbReference>
<evidence type="ECO:0000259" key="2">
    <source>
        <dbReference type="SMART" id="SM00014"/>
    </source>
</evidence>
<accession>A0A2N7AUA7</accession>
<keyword evidence="1" id="KW-0472">Membrane</keyword>
<dbReference type="SMART" id="SM00014">
    <property type="entry name" value="acidPPc"/>
    <property type="match status" value="1"/>
</dbReference>
<evidence type="ECO:0000256" key="1">
    <source>
        <dbReference type="SAM" id="Phobius"/>
    </source>
</evidence>
<feature type="transmembrane region" description="Helical" evidence="1">
    <location>
        <begin position="155"/>
        <end position="177"/>
    </location>
</feature>
<organism evidence="3 4">
    <name type="scientific">Companilactobacillus nuruki</name>
    <dbReference type="NCBI Taxonomy" id="1993540"/>
    <lineage>
        <taxon>Bacteria</taxon>
        <taxon>Bacillati</taxon>
        <taxon>Bacillota</taxon>
        <taxon>Bacilli</taxon>
        <taxon>Lactobacillales</taxon>
        <taxon>Lactobacillaceae</taxon>
        <taxon>Companilactobacillus</taxon>
    </lineage>
</organism>
<comment type="caution">
    <text evidence="3">The sequence shown here is derived from an EMBL/GenBank/DDBJ whole genome shotgun (WGS) entry which is preliminary data.</text>
</comment>
<dbReference type="CDD" id="cd03392">
    <property type="entry name" value="PAP2_like_2"/>
    <property type="match status" value="1"/>
</dbReference>
<feature type="domain" description="Phosphatidic acid phosphatase type 2/haloperoxidase" evidence="2">
    <location>
        <begin position="85"/>
        <end position="198"/>
    </location>
</feature>
<dbReference type="PANTHER" id="PTHR14969:SF13">
    <property type="entry name" value="AT30094P"/>
    <property type="match status" value="1"/>
</dbReference>
<protein>
    <submittedName>
        <fullName evidence="3">Phospholipid phosphatase</fullName>
    </submittedName>
</protein>
<reference evidence="3 4" key="1">
    <citation type="submission" date="2017-05" db="EMBL/GenBank/DDBJ databases">
        <title>Lactobacillus nurukis nov., sp. nov., isolated from nuruk.</title>
        <authorList>
            <person name="Kim S.-J."/>
        </authorList>
    </citation>
    <scope>NUCLEOTIDE SEQUENCE [LARGE SCALE GENOMIC DNA]</scope>
    <source>
        <strain evidence="3 4">SYF10-1a</strain>
    </source>
</reference>
<dbReference type="InterPro" id="IPR000326">
    <property type="entry name" value="PAP2/HPO"/>
</dbReference>
<dbReference type="AlphaFoldDB" id="A0A2N7AUA7"/>
<feature type="transmembrane region" description="Helical" evidence="1">
    <location>
        <begin position="12"/>
        <end position="33"/>
    </location>
</feature>
<keyword evidence="1" id="KW-1133">Transmembrane helix</keyword>
<dbReference type="SUPFAM" id="SSF48317">
    <property type="entry name" value="Acid phosphatase/Vanadium-dependent haloperoxidase"/>
    <property type="match status" value="1"/>
</dbReference>